<reference evidence="1" key="2">
    <citation type="journal article" date="2023" name="Int. J. Mol. Sci.">
        <title>De Novo Assembly and Annotation of 11 Diverse Shrub Willow (Salix) Genomes Reveals Novel Gene Organization in Sex-Linked Regions.</title>
        <authorList>
            <person name="Hyden B."/>
            <person name="Feng K."/>
            <person name="Yates T.B."/>
            <person name="Jawdy S."/>
            <person name="Cereghino C."/>
            <person name="Smart L.B."/>
            <person name="Muchero W."/>
        </authorList>
    </citation>
    <scope>NUCLEOTIDE SEQUENCE</scope>
    <source>
        <tissue evidence="1">Shoot tip</tissue>
    </source>
</reference>
<reference evidence="1" key="1">
    <citation type="submission" date="2022-11" db="EMBL/GenBank/DDBJ databases">
        <authorList>
            <person name="Hyden B.L."/>
            <person name="Feng K."/>
            <person name="Yates T."/>
            <person name="Jawdy S."/>
            <person name="Smart L.B."/>
            <person name="Muchero W."/>
        </authorList>
    </citation>
    <scope>NUCLEOTIDE SEQUENCE</scope>
    <source>
        <tissue evidence="1">Shoot tip</tissue>
    </source>
</reference>
<accession>A0A9Q0TX51</accession>
<dbReference type="AlphaFoldDB" id="A0A9Q0TX51"/>
<keyword evidence="2" id="KW-1185">Reference proteome</keyword>
<sequence length="117" mass="12797">MSTSLRRRHEIRALLCVGGLRIKFKIHKELPKVSNFSAQGESIKSEYEMEIRPGSVVAMDNGPAPSLSEKTKTVPTPSGCGYRLPAVPLEKFQRNTSVKIAAFISISFSRGGASFLT</sequence>
<name>A0A9Q0TX51_SALPP</name>
<protein>
    <submittedName>
        <fullName evidence="1">Uncharacterized protein</fullName>
    </submittedName>
</protein>
<comment type="caution">
    <text evidence="1">The sequence shown here is derived from an EMBL/GenBank/DDBJ whole genome shotgun (WGS) entry which is preliminary data.</text>
</comment>
<dbReference type="OrthoDB" id="10383201at2759"/>
<evidence type="ECO:0000313" key="2">
    <source>
        <dbReference type="Proteomes" id="UP001151532"/>
    </source>
</evidence>
<dbReference type="EMBL" id="JAPFFK010000014">
    <property type="protein sequence ID" value="KAJ6719422.1"/>
    <property type="molecule type" value="Genomic_DNA"/>
</dbReference>
<dbReference type="Proteomes" id="UP001151532">
    <property type="component" value="Chromosome 10"/>
</dbReference>
<evidence type="ECO:0000313" key="1">
    <source>
        <dbReference type="EMBL" id="KAJ6719422.1"/>
    </source>
</evidence>
<proteinExistence type="predicted"/>
<gene>
    <name evidence="1" type="ORF">OIU79_007139</name>
</gene>
<organism evidence="1 2">
    <name type="scientific">Salix purpurea</name>
    <name type="common">Purple osier willow</name>
    <dbReference type="NCBI Taxonomy" id="77065"/>
    <lineage>
        <taxon>Eukaryota</taxon>
        <taxon>Viridiplantae</taxon>
        <taxon>Streptophyta</taxon>
        <taxon>Embryophyta</taxon>
        <taxon>Tracheophyta</taxon>
        <taxon>Spermatophyta</taxon>
        <taxon>Magnoliopsida</taxon>
        <taxon>eudicotyledons</taxon>
        <taxon>Gunneridae</taxon>
        <taxon>Pentapetalae</taxon>
        <taxon>rosids</taxon>
        <taxon>fabids</taxon>
        <taxon>Malpighiales</taxon>
        <taxon>Salicaceae</taxon>
        <taxon>Saliceae</taxon>
        <taxon>Salix</taxon>
    </lineage>
</organism>